<protein>
    <submittedName>
        <fullName evidence="3">Uncharacterized protein</fullName>
    </submittedName>
</protein>
<organism evidence="3 4">
    <name type="scientific">Blattamonas nauphoetae</name>
    <dbReference type="NCBI Taxonomy" id="2049346"/>
    <lineage>
        <taxon>Eukaryota</taxon>
        <taxon>Metamonada</taxon>
        <taxon>Preaxostyla</taxon>
        <taxon>Oxymonadida</taxon>
        <taxon>Blattamonas</taxon>
    </lineage>
</organism>
<evidence type="ECO:0000313" key="4">
    <source>
        <dbReference type="Proteomes" id="UP001281761"/>
    </source>
</evidence>
<feature type="transmembrane region" description="Helical" evidence="2">
    <location>
        <begin position="214"/>
        <end position="236"/>
    </location>
</feature>
<keyword evidence="2" id="KW-0812">Transmembrane</keyword>
<evidence type="ECO:0000256" key="2">
    <source>
        <dbReference type="SAM" id="Phobius"/>
    </source>
</evidence>
<comment type="caution">
    <text evidence="3">The sequence shown here is derived from an EMBL/GenBank/DDBJ whole genome shotgun (WGS) entry which is preliminary data.</text>
</comment>
<keyword evidence="2" id="KW-0472">Membrane</keyword>
<gene>
    <name evidence="3" type="ORF">BLNAU_5511</name>
</gene>
<accession>A0ABQ9Y6S2</accession>
<dbReference type="Proteomes" id="UP001281761">
    <property type="component" value="Unassembled WGS sequence"/>
</dbReference>
<dbReference type="EMBL" id="JARBJD010000029">
    <property type="protein sequence ID" value="KAK2959462.1"/>
    <property type="molecule type" value="Genomic_DNA"/>
</dbReference>
<evidence type="ECO:0000256" key="1">
    <source>
        <dbReference type="SAM" id="MobiDB-lite"/>
    </source>
</evidence>
<evidence type="ECO:0000313" key="3">
    <source>
        <dbReference type="EMBL" id="KAK2959462.1"/>
    </source>
</evidence>
<feature type="compositionally biased region" description="Polar residues" evidence="1">
    <location>
        <begin position="268"/>
        <end position="280"/>
    </location>
</feature>
<keyword evidence="4" id="KW-1185">Reference proteome</keyword>
<name>A0ABQ9Y6S2_9EUKA</name>
<keyword evidence="2" id="KW-1133">Transmembrane helix</keyword>
<proteinExistence type="predicted"/>
<reference evidence="3 4" key="1">
    <citation type="journal article" date="2022" name="bioRxiv">
        <title>Genomics of Preaxostyla Flagellates Illuminates Evolutionary Transitions and the Path Towards Mitochondrial Loss.</title>
        <authorList>
            <person name="Novak L.V.F."/>
            <person name="Treitli S.C."/>
            <person name="Pyrih J."/>
            <person name="Halakuc P."/>
            <person name="Pipaliya S.V."/>
            <person name="Vacek V."/>
            <person name="Brzon O."/>
            <person name="Soukal P."/>
            <person name="Eme L."/>
            <person name="Dacks J.B."/>
            <person name="Karnkowska A."/>
            <person name="Elias M."/>
            <person name="Hampl V."/>
        </authorList>
    </citation>
    <scope>NUCLEOTIDE SEQUENCE [LARGE SCALE GENOMIC DNA]</scope>
    <source>
        <strain evidence="3">NAU3</strain>
        <tissue evidence="3">Gut</tissue>
    </source>
</reference>
<sequence>MSCSFESSWSAYSHLSQGGMHVVSSAVKVIGGESVGNNALSIDFPNMQRNILCEKESLIELGTDPLETSSLWISTDSECVVKANNGSLVSNPFFIPTLTVKSCKSTFSRKTDDYTVELKGTLLIPCGLALVISENTSSSNSEPVEIGLSTERTTEWTETSMTLKVKSSELKGLGKKSEWVGHVEFGETGQTEAFLFKLSQKQAQSLAMQKTLPWLIPLIVSLLLIILLVVLVIICYRRRKAAQTEKKDEMQEQEPLPVEDEKMDATDPTDQYLQARTQIG</sequence>
<feature type="region of interest" description="Disordered" evidence="1">
    <location>
        <begin position="244"/>
        <end position="280"/>
    </location>
</feature>